<dbReference type="InterPro" id="IPR011701">
    <property type="entry name" value="MFS"/>
</dbReference>
<dbReference type="PANTHER" id="PTHR42718">
    <property type="entry name" value="MAJOR FACILITATOR SUPERFAMILY MULTIDRUG TRANSPORTER MFSC"/>
    <property type="match status" value="1"/>
</dbReference>
<dbReference type="InterPro" id="IPR005829">
    <property type="entry name" value="Sugar_transporter_CS"/>
</dbReference>
<evidence type="ECO:0000256" key="8">
    <source>
        <dbReference type="SAM" id="MobiDB-lite"/>
    </source>
</evidence>
<evidence type="ECO:0000256" key="4">
    <source>
        <dbReference type="ARBA" id="ARBA00022692"/>
    </source>
</evidence>
<feature type="transmembrane region" description="Helical" evidence="9">
    <location>
        <begin position="402"/>
        <end position="421"/>
    </location>
</feature>
<feature type="transmembrane region" description="Helical" evidence="9">
    <location>
        <begin position="196"/>
        <end position="215"/>
    </location>
</feature>
<feature type="domain" description="Major facilitator superfamily (MFS) profile" evidence="10">
    <location>
        <begin position="9"/>
        <end position="460"/>
    </location>
</feature>
<keyword evidence="2" id="KW-0813">Transport</keyword>
<dbReference type="AlphaFoldDB" id="A0ABC8C1N4"/>
<feature type="transmembrane region" description="Helical" evidence="9">
    <location>
        <begin position="137"/>
        <end position="160"/>
    </location>
</feature>
<feature type="transmembrane region" description="Helical" evidence="9">
    <location>
        <begin position="295"/>
        <end position="315"/>
    </location>
</feature>
<keyword evidence="5 9" id="KW-1133">Transmembrane helix</keyword>
<keyword evidence="4 9" id="KW-0812">Transmembrane</keyword>
<evidence type="ECO:0000256" key="9">
    <source>
        <dbReference type="SAM" id="Phobius"/>
    </source>
</evidence>
<feature type="transmembrane region" description="Helical" evidence="9">
    <location>
        <begin position="359"/>
        <end position="382"/>
    </location>
</feature>
<feature type="transmembrane region" description="Helical" evidence="9">
    <location>
        <begin position="266"/>
        <end position="289"/>
    </location>
</feature>
<protein>
    <submittedName>
        <fullName evidence="11">MFS transporter</fullName>
    </submittedName>
</protein>
<evidence type="ECO:0000313" key="11">
    <source>
        <dbReference type="EMBL" id="ARF75830.1"/>
    </source>
</evidence>
<dbReference type="GO" id="GO:0046677">
    <property type="term" value="P:response to antibiotic"/>
    <property type="evidence" value="ECO:0007669"/>
    <property type="project" value="UniProtKB-KW"/>
</dbReference>
<feature type="transmembrane region" description="Helical" evidence="9">
    <location>
        <begin position="166"/>
        <end position="184"/>
    </location>
</feature>
<reference evidence="11 12" key="1">
    <citation type="submission" date="2017-04" db="EMBL/GenBank/DDBJ databases">
        <title>The complete genome sequence of Streptomyces albolongus YIM 101047, the producer of novel bafilomycins and novel odoriferous sesquiterpenoids.</title>
        <authorList>
            <person name="Yin M."/>
            <person name="Jiang Y."/>
        </authorList>
    </citation>
    <scope>NUCLEOTIDE SEQUENCE [LARGE SCALE GENOMIC DNA]</scope>
    <source>
        <strain evidence="11 12">YIM 101047</strain>
    </source>
</reference>
<evidence type="ECO:0000259" key="10">
    <source>
        <dbReference type="PROSITE" id="PS50850"/>
    </source>
</evidence>
<dbReference type="EMBL" id="CP020563">
    <property type="protein sequence ID" value="ARF75830.1"/>
    <property type="molecule type" value="Genomic_DNA"/>
</dbReference>
<accession>A0ABC8C1N4</accession>
<evidence type="ECO:0000256" key="1">
    <source>
        <dbReference type="ARBA" id="ARBA00004651"/>
    </source>
</evidence>
<evidence type="ECO:0000256" key="7">
    <source>
        <dbReference type="ARBA" id="ARBA00023251"/>
    </source>
</evidence>
<dbReference type="Gene3D" id="1.20.1720.10">
    <property type="entry name" value="Multidrug resistance protein D"/>
    <property type="match status" value="1"/>
</dbReference>
<feature type="transmembrane region" description="Helical" evidence="9">
    <location>
        <begin position="45"/>
        <end position="63"/>
    </location>
</feature>
<evidence type="ECO:0000256" key="5">
    <source>
        <dbReference type="ARBA" id="ARBA00022989"/>
    </source>
</evidence>
<comment type="subcellular location">
    <subcellularLocation>
        <location evidence="1">Cell membrane</location>
        <topology evidence="1">Multi-pass membrane protein</topology>
    </subcellularLocation>
</comment>
<dbReference type="InterPro" id="IPR036259">
    <property type="entry name" value="MFS_trans_sf"/>
</dbReference>
<feature type="compositionally biased region" description="Basic and acidic residues" evidence="8">
    <location>
        <begin position="472"/>
        <end position="484"/>
    </location>
</feature>
<organism evidence="11 12">
    <name type="scientific">Kitasatospora albolonga</name>
    <dbReference type="NCBI Taxonomy" id="68173"/>
    <lineage>
        <taxon>Bacteria</taxon>
        <taxon>Bacillati</taxon>
        <taxon>Actinomycetota</taxon>
        <taxon>Actinomycetes</taxon>
        <taxon>Kitasatosporales</taxon>
        <taxon>Streptomycetaceae</taxon>
        <taxon>Kitasatospora</taxon>
    </lineage>
</organism>
<feature type="region of interest" description="Disordered" evidence="8">
    <location>
        <begin position="461"/>
        <end position="484"/>
    </location>
</feature>
<feature type="transmembrane region" description="Helical" evidence="9">
    <location>
        <begin position="227"/>
        <end position="245"/>
    </location>
</feature>
<dbReference type="PROSITE" id="PS50850">
    <property type="entry name" value="MFS"/>
    <property type="match status" value="1"/>
</dbReference>
<gene>
    <name evidence="11" type="ORF">B7C62_28870</name>
</gene>
<dbReference type="PANTHER" id="PTHR42718:SF46">
    <property type="entry name" value="BLR6921 PROTEIN"/>
    <property type="match status" value="1"/>
</dbReference>
<evidence type="ECO:0000256" key="3">
    <source>
        <dbReference type="ARBA" id="ARBA00022475"/>
    </source>
</evidence>
<dbReference type="Gene3D" id="1.20.1250.20">
    <property type="entry name" value="MFS general substrate transporter like domains"/>
    <property type="match status" value="1"/>
</dbReference>
<keyword evidence="12" id="KW-1185">Reference proteome</keyword>
<name>A0ABC8C1N4_9ACTN</name>
<dbReference type="KEGG" id="kab:B7C62_28870"/>
<dbReference type="Pfam" id="PF07690">
    <property type="entry name" value="MFS_1"/>
    <property type="match status" value="1"/>
</dbReference>
<feature type="transmembrane region" description="Helical" evidence="9">
    <location>
        <begin position="106"/>
        <end position="125"/>
    </location>
</feature>
<evidence type="ECO:0000256" key="6">
    <source>
        <dbReference type="ARBA" id="ARBA00023136"/>
    </source>
</evidence>
<proteinExistence type="predicted"/>
<dbReference type="Proteomes" id="UP000192251">
    <property type="component" value="Chromosome"/>
</dbReference>
<feature type="transmembrane region" description="Helical" evidence="9">
    <location>
        <begin position="327"/>
        <end position="347"/>
    </location>
</feature>
<keyword evidence="3" id="KW-1003">Cell membrane</keyword>
<evidence type="ECO:0000313" key="12">
    <source>
        <dbReference type="Proteomes" id="UP000192251"/>
    </source>
</evidence>
<feature type="transmembrane region" description="Helical" evidence="9">
    <location>
        <begin position="433"/>
        <end position="457"/>
    </location>
</feature>
<keyword evidence="7" id="KW-0046">Antibiotic resistance</keyword>
<dbReference type="RefSeq" id="WP_084750692.1">
    <property type="nucleotide sequence ID" value="NZ_CP020563.1"/>
</dbReference>
<dbReference type="PROSITE" id="PS00216">
    <property type="entry name" value="SUGAR_TRANSPORT_1"/>
    <property type="match status" value="1"/>
</dbReference>
<dbReference type="CDD" id="cd17321">
    <property type="entry name" value="MFS_MMR_MDR_like"/>
    <property type="match status" value="1"/>
</dbReference>
<dbReference type="GO" id="GO:0005886">
    <property type="term" value="C:plasma membrane"/>
    <property type="evidence" value="ECO:0007669"/>
    <property type="project" value="UniProtKB-SubCell"/>
</dbReference>
<evidence type="ECO:0000256" key="2">
    <source>
        <dbReference type="ARBA" id="ARBA00022448"/>
    </source>
</evidence>
<sequence length="484" mass="49115">MAAPDRWRALALLACTQFVLILDTSIINVAAPSIGSDLDISPAELSWVANAYLVSFGGLLLLSGRAADLIGRRRLFVAGLGTLAAASLLGALAGSAQLLITARVVQGMGAAMAAAAALALLLSLFDDGPERHKALGIFAAMAGAGGAAGTVLGGVLTSWLGWESTFALNVVVGLGLILPARRLLPAGSRTGDEGGFDLPGAVSVTGGLALLAYALVNAGESGWRDPVTLVTGALAVVLLTVFVLVERRVRHPLVPPAIFRRRTLRLANVLAGMWQMSLFPMFFLVSLYLQAVLGYEPVMGGLGLLPLSVVVVLVASTTDRLIGRFGLRTVMCAGFVLVAIGLVWQSLLSPSGSFVADVLPPSLLLGIALPLVSVTTAVAATLGTERDETGLASGLVNTSQQFGSVIGLALLSGVAAARTSAVSGPRDVALTEGFSAAFLAGAALAGVAALLALRLVVPAAPAPEKGPGGTGADDRSTDRDPALP</sequence>
<dbReference type="SUPFAM" id="SSF103473">
    <property type="entry name" value="MFS general substrate transporter"/>
    <property type="match status" value="1"/>
</dbReference>
<feature type="transmembrane region" description="Helical" evidence="9">
    <location>
        <begin position="75"/>
        <end position="100"/>
    </location>
</feature>
<dbReference type="InterPro" id="IPR020846">
    <property type="entry name" value="MFS_dom"/>
</dbReference>
<keyword evidence="6 9" id="KW-0472">Membrane</keyword>